<feature type="coiled-coil region" evidence="13">
    <location>
        <begin position="831"/>
        <end position="858"/>
    </location>
</feature>
<dbReference type="InterPro" id="IPR003594">
    <property type="entry name" value="HATPase_dom"/>
</dbReference>
<dbReference type="Gene3D" id="2.130.10.10">
    <property type="entry name" value="YVTN repeat-like/Quinoprotein amine dehydrogenase"/>
    <property type="match status" value="2"/>
</dbReference>
<keyword evidence="9" id="KW-0805">Transcription regulation</keyword>
<dbReference type="PROSITE" id="PS50110">
    <property type="entry name" value="RESPONSE_REGULATORY"/>
    <property type="match status" value="1"/>
</dbReference>
<keyword evidence="5" id="KW-0547">Nucleotide-binding</keyword>
<evidence type="ECO:0000256" key="12">
    <source>
        <dbReference type="PROSITE-ProRule" id="PRU00169"/>
    </source>
</evidence>
<dbReference type="EC" id="2.7.13.3" evidence="2"/>
<dbReference type="InterPro" id="IPR013783">
    <property type="entry name" value="Ig-like_fold"/>
</dbReference>
<dbReference type="FunFam" id="3.30.565.10:FF:000037">
    <property type="entry name" value="Hybrid sensor histidine kinase/response regulator"/>
    <property type="match status" value="1"/>
</dbReference>
<keyword evidence="8" id="KW-0902">Two-component regulatory system</keyword>
<dbReference type="InterPro" id="IPR003661">
    <property type="entry name" value="HisK_dim/P_dom"/>
</dbReference>
<dbReference type="SUPFAM" id="SSF46689">
    <property type="entry name" value="Homeodomain-like"/>
    <property type="match status" value="1"/>
</dbReference>
<dbReference type="PANTHER" id="PTHR43547:SF2">
    <property type="entry name" value="HYBRID SIGNAL TRANSDUCTION HISTIDINE KINASE C"/>
    <property type="match status" value="1"/>
</dbReference>
<name>A0A6I6JV87_9BACT</name>
<dbReference type="Pfam" id="PF12833">
    <property type="entry name" value="HTH_18"/>
    <property type="match status" value="1"/>
</dbReference>
<keyword evidence="15" id="KW-0472">Membrane</keyword>
<evidence type="ECO:0000259" key="18">
    <source>
        <dbReference type="PROSITE" id="PS50110"/>
    </source>
</evidence>
<evidence type="ECO:0000256" key="13">
    <source>
        <dbReference type="SAM" id="Coils"/>
    </source>
</evidence>
<dbReference type="Gene3D" id="2.60.40.10">
    <property type="entry name" value="Immunoglobulins"/>
    <property type="match status" value="1"/>
</dbReference>
<dbReference type="Pfam" id="PF07494">
    <property type="entry name" value="Reg_prop"/>
    <property type="match status" value="7"/>
</dbReference>
<dbReference type="Gene3D" id="1.10.287.130">
    <property type="match status" value="1"/>
</dbReference>
<feature type="domain" description="Response regulatory" evidence="18">
    <location>
        <begin position="1133"/>
        <end position="1248"/>
    </location>
</feature>
<dbReference type="KEGG" id="mcos:GM418_10510"/>
<accession>A0A6I6JV87</accession>
<dbReference type="InterPro" id="IPR005467">
    <property type="entry name" value="His_kinase_dom"/>
</dbReference>
<dbReference type="Gene3D" id="3.40.50.2300">
    <property type="match status" value="1"/>
</dbReference>
<keyword evidence="6" id="KW-0418">Kinase</keyword>
<dbReference type="SMART" id="SM00387">
    <property type="entry name" value="HATPase_c"/>
    <property type="match status" value="1"/>
</dbReference>
<dbReference type="SMART" id="SM00448">
    <property type="entry name" value="REC"/>
    <property type="match status" value="1"/>
</dbReference>
<gene>
    <name evidence="19" type="ORF">GM418_10510</name>
</gene>
<dbReference type="RefSeq" id="WP_158865826.1">
    <property type="nucleotide sequence ID" value="NZ_CP046401.1"/>
</dbReference>
<dbReference type="Pfam" id="PF00072">
    <property type="entry name" value="Response_reg"/>
    <property type="match status" value="1"/>
</dbReference>
<reference evidence="19 20" key="1">
    <citation type="submission" date="2019-11" db="EMBL/GenBank/DDBJ databases">
        <authorList>
            <person name="Zheng R.K."/>
            <person name="Sun C.M."/>
        </authorList>
    </citation>
    <scope>NUCLEOTIDE SEQUENCE [LARGE SCALE GENOMIC DNA]</scope>
    <source>
        <strain evidence="19 20">WC007</strain>
    </source>
</reference>
<dbReference type="PANTHER" id="PTHR43547">
    <property type="entry name" value="TWO-COMPONENT HISTIDINE KINASE"/>
    <property type="match status" value="1"/>
</dbReference>
<dbReference type="InterPro" id="IPR001789">
    <property type="entry name" value="Sig_transdc_resp-reg_receiver"/>
</dbReference>
<dbReference type="Gene3D" id="1.10.10.60">
    <property type="entry name" value="Homeodomain-like"/>
    <property type="match status" value="1"/>
</dbReference>
<evidence type="ECO:0000256" key="6">
    <source>
        <dbReference type="ARBA" id="ARBA00022777"/>
    </source>
</evidence>
<evidence type="ECO:0000256" key="9">
    <source>
        <dbReference type="ARBA" id="ARBA00023015"/>
    </source>
</evidence>
<dbReference type="PROSITE" id="PS01124">
    <property type="entry name" value="HTH_ARAC_FAMILY_2"/>
    <property type="match status" value="1"/>
</dbReference>
<dbReference type="CDD" id="cd00082">
    <property type="entry name" value="HisKA"/>
    <property type="match status" value="1"/>
</dbReference>
<evidence type="ECO:0000256" key="7">
    <source>
        <dbReference type="ARBA" id="ARBA00022840"/>
    </source>
</evidence>
<protein>
    <recommendedName>
        <fullName evidence="2">histidine kinase</fullName>
        <ecNumber evidence="2">2.7.13.3</ecNumber>
    </recommendedName>
</protein>
<proteinExistence type="predicted"/>
<evidence type="ECO:0000256" key="8">
    <source>
        <dbReference type="ARBA" id="ARBA00023012"/>
    </source>
</evidence>
<keyword evidence="3 12" id="KW-0597">Phosphoprotein</keyword>
<feature type="domain" description="HTH araC/xylS-type" evidence="16">
    <location>
        <begin position="1280"/>
        <end position="1379"/>
    </location>
</feature>
<dbReference type="GO" id="GO:0003700">
    <property type="term" value="F:DNA-binding transcription factor activity"/>
    <property type="evidence" value="ECO:0007669"/>
    <property type="project" value="InterPro"/>
</dbReference>
<dbReference type="InterPro" id="IPR011110">
    <property type="entry name" value="Reg_prop"/>
</dbReference>
<dbReference type="CDD" id="cd17574">
    <property type="entry name" value="REC_OmpR"/>
    <property type="match status" value="1"/>
</dbReference>
<keyword evidence="20" id="KW-1185">Reference proteome</keyword>
<keyword evidence="13" id="KW-0175">Coiled coil</keyword>
<dbReference type="PROSITE" id="PS00041">
    <property type="entry name" value="HTH_ARAC_FAMILY_1"/>
    <property type="match status" value="1"/>
</dbReference>
<evidence type="ECO:0000256" key="2">
    <source>
        <dbReference type="ARBA" id="ARBA00012438"/>
    </source>
</evidence>
<dbReference type="InterPro" id="IPR018062">
    <property type="entry name" value="HTH_AraC-typ_CS"/>
</dbReference>
<dbReference type="PRINTS" id="PR00344">
    <property type="entry name" value="BCTRLSENSOR"/>
</dbReference>
<dbReference type="InterPro" id="IPR009057">
    <property type="entry name" value="Homeodomain-like_sf"/>
</dbReference>
<dbReference type="FunFam" id="2.60.40.10:FF:000791">
    <property type="entry name" value="Two-component system sensor histidine kinase/response regulator"/>
    <property type="match status" value="1"/>
</dbReference>
<evidence type="ECO:0000313" key="20">
    <source>
        <dbReference type="Proteomes" id="UP000428260"/>
    </source>
</evidence>
<evidence type="ECO:0000256" key="5">
    <source>
        <dbReference type="ARBA" id="ARBA00022741"/>
    </source>
</evidence>
<dbReference type="GO" id="GO:0043565">
    <property type="term" value="F:sequence-specific DNA binding"/>
    <property type="evidence" value="ECO:0007669"/>
    <property type="project" value="InterPro"/>
</dbReference>
<keyword evidence="10" id="KW-0238">DNA-binding</keyword>
<dbReference type="InterPro" id="IPR036097">
    <property type="entry name" value="HisK_dim/P_sf"/>
</dbReference>
<feature type="modified residue" description="4-aspartylphosphate" evidence="12">
    <location>
        <position position="1181"/>
    </location>
</feature>
<dbReference type="Proteomes" id="UP000428260">
    <property type="component" value="Chromosome"/>
</dbReference>
<evidence type="ECO:0000256" key="3">
    <source>
        <dbReference type="ARBA" id="ARBA00022553"/>
    </source>
</evidence>
<comment type="catalytic activity">
    <reaction evidence="1">
        <text>ATP + protein L-histidine = ADP + protein N-phospho-L-histidine.</text>
        <dbReference type="EC" id="2.7.13.3"/>
    </reaction>
</comment>
<dbReference type="InterPro" id="IPR011006">
    <property type="entry name" value="CheY-like_superfamily"/>
</dbReference>
<evidence type="ECO:0000256" key="15">
    <source>
        <dbReference type="SAM" id="Phobius"/>
    </source>
</evidence>
<dbReference type="SMART" id="SM00388">
    <property type="entry name" value="HisKA"/>
    <property type="match status" value="1"/>
</dbReference>
<dbReference type="InterPro" id="IPR018060">
    <property type="entry name" value="HTH_AraC"/>
</dbReference>
<feature type="region of interest" description="Disordered" evidence="14">
    <location>
        <begin position="1376"/>
        <end position="1395"/>
    </location>
</feature>
<dbReference type="PROSITE" id="PS50109">
    <property type="entry name" value="HIS_KIN"/>
    <property type="match status" value="1"/>
</dbReference>
<dbReference type="Pfam" id="PF00512">
    <property type="entry name" value="HisKA"/>
    <property type="match status" value="1"/>
</dbReference>
<dbReference type="InterPro" id="IPR036890">
    <property type="entry name" value="HATPase_C_sf"/>
</dbReference>
<evidence type="ECO:0000256" key="4">
    <source>
        <dbReference type="ARBA" id="ARBA00022679"/>
    </source>
</evidence>
<evidence type="ECO:0000256" key="14">
    <source>
        <dbReference type="SAM" id="MobiDB-lite"/>
    </source>
</evidence>
<dbReference type="Gene3D" id="3.30.565.10">
    <property type="entry name" value="Histidine kinase-like ATPase, C-terminal domain"/>
    <property type="match status" value="1"/>
</dbReference>
<evidence type="ECO:0000256" key="10">
    <source>
        <dbReference type="ARBA" id="ARBA00023125"/>
    </source>
</evidence>
<dbReference type="Pfam" id="PF02518">
    <property type="entry name" value="HATPase_c"/>
    <property type="match status" value="1"/>
</dbReference>
<evidence type="ECO:0000259" key="17">
    <source>
        <dbReference type="PROSITE" id="PS50109"/>
    </source>
</evidence>
<dbReference type="EMBL" id="CP046401">
    <property type="protein sequence ID" value="QGY44072.1"/>
    <property type="molecule type" value="Genomic_DNA"/>
</dbReference>
<evidence type="ECO:0000313" key="19">
    <source>
        <dbReference type="EMBL" id="QGY44072.1"/>
    </source>
</evidence>
<dbReference type="Pfam" id="PF07495">
    <property type="entry name" value="Y_Y_Y"/>
    <property type="match status" value="1"/>
</dbReference>
<dbReference type="SUPFAM" id="SSF55874">
    <property type="entry name" value="ATPase domain of HSP90 chaperone/DNA topoisomerase II/histidine kinase"/>
    <property type="match status" value="1"/>
</dbReference>
<dbReference type="GO" id="GO:0000155">
    <property type="term" value="F:phosphorelay sensor kinase activity"/>
    <property type="evidence" value="ECO:0007669"/>
    <property type="project" value="InterPro"/>
</dbReference>
<dbReference type="InterPro" id="IPR011123">
    <property type="entry name" value="Y_Y_Y"/>
</dbReference>
<dbReference type="SMART" id="SM00342">
    <property type="entry name" value="HTH_ARAC"/>
    <property type="match status" value="1"/>
</dbReference>
<keyword evidence="11" id="KW-0804">Transcription</keyword>
<evidence type="ECO:0000256" key="11">
    <source>
        <dbReference type="ARBA" id="ARBA00023163"/>
    </source>
</evidence>
<dbReference type="InterPro" id="IPR015943">
    <property type="entry name" value="WD40/YVTN_repeat-like_dom_sf"/>
</dbReference>
<keyword evidence="15" id="KW-0812">Transmembrane</keyword>
<feature type="domain" description="Histidine kinase" evidence="17">
    <location>
        <begin position="868"/>
        <end position="1094"/>
    </location>
</feature>
<keyword evidence="7" id="KW-0067">ATP-binding</keyword>
<evidence type="ECO:0000256" key="1">
    <source>
        <dbReference type="ARBA" id="ARBA00000085"/>
    </source>
</evidence>
<keyword evidence="15" id="KW-1133">Transmembrane helix</keyword>
<dbReference type="FunFam" id="1.10.287.130:FF:000045">
    <property type="entry name" value="Two-component system sensor histidine kinase/response regulator"/>
    <property type="match status" value="1"/>
</dbReference>
<dbReference type="InterPro" id="IPR004358">
    <property type="entry name" value="Sig_transdc_His_kin-like_C"/>
</dbReference>
<sequence>MLKKILHIFYPALFIFGSAFQLYAQNIPANFSNIGVSDGMTSNWVTSLHRDSEGLMWIGTSRGLNRFDGYQITNFEANAEDSASLSNNFISVVAEDSESNLWVGTTFGLNIKNLHSRSFKRVSLFDYNAFGCNDVNNIESIFAAKNGDMYIGTHEGFFVYRKGNFEHHLIDSSLFSADVNNVISFAEDRTGKMWIGTFTTELIEYNPASGNYKSIPLPQLYKGKYVRGLHRLFIDSNNLLWIGGQAGMYVYDLVNDQWHSELNEKLFKQIGSKVISGIQEDENGIVWIATDGAGLYLYDKGEDSIQNILFKTGDTKNISTNGLHSLYIDNDNIVWVGTYKKGLDYYKQSSKKFRLIQNDPDNKNSLNLNDINCCIERSNGDIWIGTNGAGINVLDRKTGKFQFITVENTGINGLTSNVVVSLFEDHTKNMWIGTYYGGLNKYNPKTGEFTIYKHSVSDSTSISDDRIWYVTEDSNQNIWIGTLGGGLNLYDPGNDSFVRYDSENSNLSGNYVNHIASDHQKRLWISTSDGLSIYNPFEKNIDVYFNSFSDKIPINFGPVISSFEDSRGWHWLCSEQGLIKFDPESNHYLLLNQFKNLLPKSVKRILEDDQGNLWVSSSAGISRISFSNVINDSTFTTEIMNFDETDGLQGREFSEHASLKTNDGELIFAGVNGINIFKPNEIKPDLSTPKLVFTNLKIFNNPVSPGEVFDNRVILPSPVDAVDEIVLKYSENLFTIEFAALTYIHPEKNKYRYQLEGFNENWFETDGTANFATFTNLNNGDYILRVKGSNEDGTWNEEGISLNIKVLPPFWKTWYALLGYAVLFLLLLLGLRFMILNRERLKVELEMEREEAKRIHELDLMKLKFFTNISHEFRTPLSLILSPVEKLLPKFKNLPEEKYLEHIYQNAKKLMALINQLLDFRKMENQGLAFNPSWGNIVEFISSVVASFNDLSENKNIELRLVTNLREFNMMFDKEKLEKILYNLLSNAFKYTHVSGLVIVQLELEEIQNDMPAQTGANLIIKVKDNGIGIHPDNIGKIFNRFYQAENQDNFGSQGSGIGLALTKEYVTLHDGIIKVDSAQGIGTSFTVKLPIKNDGNISNHIFYGKTEEIKFSVNQKEPVLRREKIISEQNPVILIVEDNLDLRKYLKENLSDEYEIVEAENGKHALAQLNIKLPDIILSDIMMPVMDGIEFCKRVKSDKITSHIPFIFLTAKTSEQQKLEGLKSGADDYILKPFNLDILKAKIENLVQLKQNIRKVFNTKVEIEPKDISITSLDEKFMKKAFDIMEEQMGNPEFTVAEFSKEMAISRMQLYNKIVALTGSTPLEFIRILRLKRAARLLTRGQLNVSEVAYKTGFNDPKYFSVQFKKEFSISPSKYGKNSAGFSSQNFHTKDNLS</sequence>
<organism evidence="19 20">
    <name type="scientific">Maribellus comscasis</name>
    <dbReference type="NCBI Taxonomy" id="2681766"/>
    <lineage>
        <taxon>Bacteria</taxon>
        <taxon>Pseudomonadati</taxon>
        <taxon>Bacteroidota</taxon>
        <taxon>Bacteroidia</taxon>
        <taxon>Marinilabiliales</taxon>
        <taxon>Prolixibacteraceae</taxon>
        <taxon>Maribellus</taxon>
    </lineage>
</organism>
<dbReference type="SUPFAM" id="SSF52172">
    <property type="entry name" value="CheY-like"/>
    <property type="match status" value="1"/>
</dbReference>
<feature type="transmembrane region" description="Helical" evidence="15">
    <location>
        <begin position="814"/>
        <end position="835"/>
    </location>
</feature>
<dbReference type="SUPFAM" id="SSF63829">
    <property type="entry name" value="Calcium-dependent phosphotriesterase"/>
    <property type="match status" value="3"/>
</dbReference>
<dbReference type="SUPFAM" id="SSF47384">
    <property type="entry name" value="Homodimeric domain of signal transducing histidine kinase"/>
    <property type="match status" value="1"/>
</dbReference>
<dbReference type="GO" id="GO:0005524">
    <property type="term" value="F:ATP binding"/>
    <property type="evidence" value="ECO:0007669"/>
    <property type="project" value="UniProtKB-KW"/>
</dbReference>
<keyword evidence="4" id="KW-0808">Transferase</keyword>
<evidence type="ECO:0000259" key="16">
    <source>
        <dbReference type="PROSITE" id="PS01124"/>
    </source>
</evidence>